<keyword evidence="1" id="KW-0732">Signal</keyword>
<dbReference type="OrthoDB" id="964913at2"/>
<dbReference type="InterPro" id="IPR038670">
    <property type="entry name" value="HslJ-like_sf"/>
</dbReference>
<evidence type="ECO:0000256" key="1">
    <source>
        <dbReference type="SAM" id="SignalP"/>
    </source>
</evidence>
<dbReference type="Gene3D" id="2.40.128.270">
    <property type="match status" value="1"/>
</dbReference>
<gene>
    <name evidence="3" type="ORF">SAMN06296273_1628</name>
</gene>
<dbReference type="Gene3D" id="2.60.120.380">
    <property type="match status" value="1"/>
</dbReference>
<keyword evidence="3" id="KW-0346">Stress response</keyword>
<evidence type="ECO:0000313" key="4">
    <source>
        <dbReference type="Proteomes" id="UP000242498"/>
    </source>
</evidence>
<evidence type="ECO:0000313" key="3">
    <source>
        <dbReference type="EMBL" id="SNX60167.1"/>
    </source>
</evidence>
<proteinExistence type="predicted"/>
<name>A0A285BXZ0_9PROT</name>
<protein>
    <submittedName>
        <fullName evidence="3">Heat shock protein HslJ</fullName>
    </submittedName>
</protein>
<feature type="chain" id="PRO_5012176570" evidence="1">
    <location>
        <begin position="26"/>
        <end position="375"/>
    </location>
</feature>
<organism evidence="3 4">
    <name type="scientific">Nitrosomonas ureae</name>
    <dbReference type="NCBI Taxonomy" id="44577"/>
    <lineage>
        <taxon>Bacteria</taxon>
        <taxon>Pseudomonadati</taxon>
        <taxon>Pseudomonadota</taxon>
        <taxon>Betaproteobacteria</taxon>
        <taxon>Nitrosomonadales</taxon>
        <taxon>Nitrosomonadaceae</taxon>
        <taxon>Nitrosomonas</taxon>
    </lineage>
</organism>
<dbReference type="RefSeq" id="WP_096292797.1">
    <property type="nucleotide sequence ID" value="NZ_LT907782.1"/>
</dbReference>
<accession>A0A285BXZ0</accession>
<dbReference type="EMBL" id="LT907782">
    <property type="protein sequence ID" value="SNX60167.1"/>
    <property type="molecule type" value="Genomic_DNA"/>
</dbReference>
<reference evidence="3 4" key="1">
    <citation type="submission" date="2017-08" db="EMBL/GenBank/DDBJ databases">
        <authorList>
            <person name="de Groot N.N."/>
        </authorList>
    </citation>
    <scope>NUCLEOTIDE SEQUENCE [LARGE SCALE GENOMIC DNA]</scope>
    <source>
        <strain evidence="3 4">Nm15</strain>
    </source>
</reference>
<evidence type="ECO:0000259" key="2">
    <source>
        <dbReference type="Pfam" id="PF03724"/>
    </source>
</evidence>
<sequence length="375" mass="41141">MSGLHALIGGLAMASLPLVSWSADAKFVGTTWQLLAIQSMDDAQGTTRVDDPARFTLTFGRDGQAFLQLDCNRGTGSFKITPAASGDSGSISFGPIAATRALCQPPRLDERIARNMAYVHSYLLKDGKLYFSLMADGGIYEWAPVHTEGTAQDPDRTIKPVQFSKGTNEIRIRDRIVGRQFVDYQLRASAGQRLMVSLNGSNGANYFNLLPPDSADAAMAIGMLNGNRFEGLLPDDGVYTIRVFLMRAAGRRNEASNYTLSIGITGKPLEPVSGQTDVVLPGTPYHARTTTPCEPKYSQARECEALVVRRGFDGTGTVELRWEGDRKRRILFIKGEPKATDVPQAMTFIRHERGWRVSFNGDEHFEIPEPLVYGG</sequence>
<dbReference type="Proteomes" id="UP000242498">
    <property type="component" value="Chromosome I"/>
</dbReference>
<dbReference type="AlphaFoldDB" id="A0A285BXZ0"/>
<feature type="signal peptide" evidence="1">
    <location>
        <begin position="1"/>
        <end position="25"/>
    </location>
</feature>
<dbReference type="Pfam" id="PF03724">
    <property type="entry name" value="META"/>
    <property type="match status" value="1"/>
</dbReference>
<feature type="domain" description="DUF306" evidence="2">
    <location>
        <begin position="26"/>
        <end position="131"/>
    </location>
</feature>
<dbReference type="InterPro" id="IPR005184">
    <property type="entry name" value="DUF306_Meta_HslJ"/>
</dbReference>